<dbReference type="Proteomes" id="UP000036305">
    <property type="component" value="Unassembled WGS sequence"/>
</dbReference>
<protein>
    <recommendedName>
        <fullName evidence="3">MarR family transcriptional regulator</fullName>
    </recommendedName>
</protein>
<proteinExistence type="predicted"/>
<comment type="caution">
    <text evidence="1">The sequence shown here is derived from an EMBL/GenBank/DDBJ whole genome shotgun (WGS) entry which is preliminary data.</text>
</comment>
<evidence type="ECO:0000313" key="2">
    <source>
        <dbReference type="Proteomes" id="UP000036305"/>
    </source>
</evidence>
<name>A0ABR5GLC1_9ENTR</name>
<organism evidence="1 2">
    <name type="scientific">Klebsiella michiganensis</name>
    <dbReference type="NCBI Taxonomy" id="1134687"/>
    <lineage>
        <taxon>Bacteria</taxon>
        <taxon>Pseudomonadati</taxon>
        <taxon>Pseudomonadota</taxon>
        <taxon>Gammaproteobacteria</taxon>
        <taxon>Enterobacterales</taxon>
        <taxon>Enterobacteriaceae</taxon>
        <taxon>Klebsiella/Raoultella group</taxon>
        <taxon>Klebsiella</taxon>
    </lineage>
</organism>
<dbReference type="RefSeq" id="WP_003838336.1">
    <property type="nucleotide sequence ID" value="NZ_JAKWGX010000115.1"/>
</dbReference>
<dbReference type="EMBL" id="LEUS01000001">
    <property type="protein sequence ID" value="KLY43165.1"/>
    <property type="molecule type" value="Genomic_DNA"/>
</dbReference>
<evidence type="ECO:0008006" key="3">
    <source>
        <dbReference type="Google" id="ProtNLM"/>
    </source>
</evidence>
<reference evidence="1 2" key="1">
    <citation type="submission" date="2015-06" db="EMBL/GenBank/DDBJ databases">
        <title>The Genome Sequence of None.</title>
        <authorList>
            <consortium name="The Broad Institute Genomics Platform"/>
            <consortium name="The Broad Institute Genome Sequencing Center for Infectious Disease"/>
            <person name="Earl A.M."/>
            <person name="Onderdonk A.B."/>
            <person name="Kirby J."/>
            <person name="Ferraro M.J."/>
            <person name="Huang S."/>
            <person name="Spencer M."/>
            <person name="Fodor A."/>
            <person name="Hooper D."/>
            <person name="Dekker J."/>
            <person name="O'Brien T."/>
            <person name="Quan V."/>
            <person name="Gombosev A."/>
            <person name="Delaney M."/>
            <person name="DuBois A."/>
            <person name="Ernst C."/>
            <person name="Kim D.S."/>
            <person name="Rossman W."/>
            <person name="Gohs F."/>
            <person name="Petruso H."/>
            <person name="Nozar T."/>
            <person name="Mougeot F."/>
            <person name="Manson-McGuire A."/>
            <person name="Young S."/>
            <person name="Abouelleil A."/>
            <person name="Cao P."/>
            <person name="Chapman S.B."/>
            <person name="Griggs A."/>
            <person name="Priest M."/>
            <person name="Shea T."/>
            <person name="Wortman I."/>
            <person name="Wortman J.R."/>
            <person name="Nusbaum C."/>
            <person name="Birren B."/>
        </authorList>
    </citation>
    <scope>NUCLEOTIDE SEQUENCE [LARGE SCALE GENOMIC DNA]</scope>
    <source>
        <strain evidence="1 2">MGH87</strain>
    </source>
</reference>
<evidence type="ECO:0000313" key="1">
    <source>
        <dbReference type="EMBL" id="KLY43165.1"/>
    </source>
</evidence>
<accession>A0ABR5GLC1</accession>
<sequence length="253" mass="28538">MAKTLAQIKADYQYTDKDGVTRDRTLNIPHYFKEIPFIYSPLLEKGRVKFSASMQKLYCYVADWEKSGGVCYEEQSDLAKVCRLSRPKTNDLIEQMELIGLITRTKIEGRRNKELRALPLIDAHITPPEALTAQPVVVSDEVPAPEPVKAAEEHLVPDRDDIPCVWDDPDYQSTPTILIQQDKPELPWGGVAIYKTNGDPTDAAVAWGLKETMGDEEAAYQLLSRVVSEYTGRTEVFTPRTTAIYDDCDPIPF</sequence>
<keyword evidence="2" id="KW-1185">Reference proteome</keyword>
<gene>
    <name evidence="1" type="ORF">SK91_00089</name>
</gene>